<dbReference type="AlphaFoldDB" id="A0A0C4DJW1"/>
<reference evidence="2" key="4">
    <citation type="journal article" date="2015" name="G3 (Bethesda)">
        <title>Genome sequences of three phytopathogenic species of the Magnaporthaceae family of fungi.</title>
        <authorList>
            <person name="Okagaki L.H."/>
            <person name="Nunes C.C."/>
            <person name="Sailsbery J."/>
            <person name="Clay B."/>
            <person name="Brown D."/>
            <person name="John T."/>
            <person name="Oh Y."/>
            <person name="Young N."/>
            <person name="Fitzgerald M."/>
            <person name="Haas B.J."/>
            <person name="Zeng Q."/>
            <person name="Young S."/>
            <person name="Adiconis X."/>
            <person name="Fan L."/>
            <person name="Levin J.Z."/>
            <person name="Mitchell T.K."/>
            <person name="Okubara P.A."/>
            <person name="Farman M.L."/>
            <person name="Kohn L.M."/>
            <person name="Birren B."/>
            <person name="Ma L.-J."/>
            <person name="Dean R.A."/>
        </authorList>
    </citation>
    <scope>NUCLEOTIDE SEQUENCE</scope>
    <source>
        <strain evidence="2">ATCC 64411 / 73-15</strain>
    </source>
</reference>
<proteinExistence type="predicted"/>
<evidence type="ECO:0000313" key="3">
    <source>
        <dbReference type="Proteomes" id="UP000011715"/>
    </source>
</evidence>
<reference evidence="1" key="1">
    <citation type="submission" date="2010-05" db="EMBL/GenBank/DDBJ databases">
        <title>The Genome Sequence of Magnaporthe poae strain ATCC 64411.</title>
        <authorList>
            <consortium name="The Broad Institute Genome Sequencing Platform"/>
            <consortium name="Broad Institute Genome Sequencing Center for Infectious Disease"/>
            <person name="Ma L.-J."/>
            <person name="Dead R."/>
            <person name="Young S."/>
            <person name="Zeng Q."/>
            <person name="Koehrsen M."/>
            <person name="Alvarado L."/>
            <person name="Berlin A."/>
            <person name="Chapman S.B."/>
            <person name="Chen Z."/>
            <person name="Freedman E."/>
            <person name="Gellesch M."/>
            <person name="Goldberg J."/>
            <person name="Griggs A."/>
            <person name="Gujja S."/>
            <person name="Heilman E.R."/>
            <person name="Heiman D."/>
            <person name="Hepburn T."/>
            <person name="Howarth C."/>
            <person name="Jen D."/>
            <person name="Larson L."/>
            <person name="Mehta T."/>
            <person name="Neiman D."/>
            <person name="Pearson M."/>
            <person name="Roberts A."/>
            <person name="Saif S."/>
            <person name="Shea T."/>
            <person name="Shenoy N."/>
            <person name="Sisk P."/>
            <person name="Stolte C."/>
            <person name="Sykes S."/>
            <person name="Walk T."/>
            <person name="White J."/>
            <person name="Yandava C."/>
            <person name="Haas B."/>
            <person name="Nusbaum C."/>
            <person name="Birren B."/>
        </authorList>
    </citation>
    <scope>NUCLEOTIDE SEQUENCE</scope>
    <source>
        <strain evidence="1">ATCC 64411</strain>
    </source>
</reference>
<keyword evidence="3" id="KW-1185">Reference proteome</keyword>
<reference evidence="1" key="3">
    <citation type="submission" date="2011-03" db="EMBL/GenBank/DDBJ databases">
        <title>Annotation of Magnaporthe poae ATCC 64411.</title>
        <authorList>
            <person name="Ma L.-J."/>
            <person name="Dead R."/>
            <person name="Young S.K."/>
            <person name="Zeng Q."/>
            <person name="Gargeya S."/>
            <person name="Fitzgerald M."/>
            <person name="Haas B."/>
            <person name="Abouelleil A."/>
            <person name="Alvarado L."/>
            <person name="Arachchi H.M."/>
            <person name="Berlin A."/>
            <person name="Brown A."/>
            <person name="Chapman S.B."/>
            <person name="Chen Z."/>
            <person name="Dunbar C."/>
            <person name="Freedman E."/>
            <person name="Gearin G."/>
            <person name="Gellesch M."/>
            <person name="Goldberg J."/>
            <person name="Griggs A."/>
            <person name="Gujja S."/>
            <person name="Heiman D."/>
            <person name="Howarth C."/>
            <person name="Larson L."/>
            <person name="Lui A."/>
            <person name="MacDonald P.J.P."/>
            <person name="Mehta T."/>
            <person name="Montmayeur A."/>
            <person name="Murphy C."/>
            <person name="Neiman D."/>
            <person name="Pearson M."/>
            <person name="Priest M."/>
            <person name="Roberts A."/>
            <person name="Saif S."/>
            <person name="Shea T."/>
            <person name="Shenoy N."/>
            <person name="Sisk P."/>
            <person name="Stolte C."/>
            <person name="Sykes S."/>
            <person name="Yandava C."/>
            <person name="Wortman J."/>
            <person name="Nusbaum C."/>
            <person name="Birren B."/>
        </authorList>
    </citation>
    <scope>NUCLEOTIDE SEQUENCE</scope>
    <source>
        <strain evidence="1">ATCC 64411</strain>
    </source>
</reference>
<protein>
    <submittedName>
        <fullName evidence="1 2">Uncharacterized protein</fullName>
    </submittedName>
</protein>
<evidence type="ECO:0000313" key="1">
    <source>
        <dbReference type="EMBL" id="KLU80924.1"/>
    </source>
</evidence>
<organism evidence="2 3">
    <name type="scientific">Magnaporthiopsis poae (strain ATCC 64411 / 73-15)</name>
    <name type="common">Kentucky bluegrass fungus</name>
    <name type="synonym">Magnaporthe poae</name>
    <dbReference type="NCBI Taxonomy" id="644358"/>
    <lineage>
        <taxon>Eukaryota</taxon>
        <taxon>Fungi</taxon>
        <taxon>Dikarya</taxon>
        <taxon>Ascomycota</taxon>
        <taxon>Pezizomycotina</taxon>
        <taxon>Sordariomycetes</taxon>
        <taxon>Sordariomycetidae</taxon>
        <taxon>Magnaporthales</taxon>
        <taxon>Magnaporthaceae</taxon>
        <taxon>Magnaporthiopsis</taxon>
    </lineage>
</organism>
<name>A0A0C4DJW1_MAGP6</name>
<accession>A0A0C4DJW1</accession>
<reference evidence="2" key="5">
    <citation type="submission" date="2015-06" db="UniProtKB">
        <authorList>
            <consortium name="EnsemblFungi"/>
        </authorList>
    </citation>
    <scope>IDENTIFICATION</scope>
    <source>
        <strain evidence="2">ATCC 64411</strain>
    </source>
</reference>
<dbReference type="VEuPathDB" id="FungiDB:MAPG_00020"/>
<sequence length="117" mass="13008">MSSRSPTVGASRFRPREKARESFLQTVNAALTLARFPCQASMTKPTFDPAAERNLRCRRSGCSASPVQLPTPSRLRAHIFRHIQKGVAALVQGHQGSMAKPEPMFPPQGFEYYCFTP</sequence>
<dbReference type="EMBL" id="GL876966">
    <property type="protein sequence ID" value="KLU80924.1"/>
    <property type="molecule type" value="Genomic_DNA"/>
</dbReference>
<gene>
    <name evidence="1" type="ORF">MAPG_00020</name>
</gene>
<dbReference type="EMBL" id="ADBL01000008">
    <property type="status" value="NOT_ANNOTATED_CDS"/>
    <property type="molecule type" value="Genomic_DNA"/>
</dbReference>
<dbReference type="Proteomes" id="UP000011715">
    <property type="component" value="Unassembled WGS sequence"/>
</dbReference>
<reference evidence="3" key="2">
    <citation type="submission" date="2010-05" db="EMBL/GenBank/DDBJ databases">
        <title>The genome sequence of Magnaporthe poae strain ATCC 64411.</title>
        <authorList>
            <person name="Ma L.-J."/>
            <person name="Dead R."/>
            <person name="Young S."/>
            <person name="Zeng Q."/>
            <person name="Koehrsen M."/>
            <person name="Alvarado L."/>
            <person name="Berlin A."/>
            <person name="Chapman S.B."/>
            <person name="Chen Z."/>
            <person name="Freedman E."/>
            <person name="Gellesch M."/>
            <person name="Goldberg J."/>
            <person name="Griggs A."/>
            <person name="Gujja S."/>
            <person name="Heilman E.R."/>
            <person name="Heiman D."/>
            <person name="Hepburn T."/>
            <person name="Howarth C."/>
            <person name="Jen D."/>
            <person name="Larson L."/>
            <person name="Mehta T."/>
            <person name="Neiman D."/>
            <person name="Pearson M."/>
            <person name="Roberts A."/>
            <person name="Saif S."/>
            <person name="Shea T."/>
            <person name="Shenoy N."/>
            <person name="Sisk P."/>
            <person name="Stolte C."/>
            <person name="Sykes S."/>
            <person name="Walk T."/>
            <person name="White J."/>
            <person name="Yandava C."/>
            <person name="Haas B."/>
            <person name="Nusbaum C."/>
            <person name="Birren B."/>
        </authorList>
    </citation>
    <scope>NUCLEOTIDE SEQUENCE [LARGE SCALE GENOMIC DNA]</scope>
    <source>
        <strain evidence="3">ATCC 64411 / 73-15</strain>
    </source>
</reference>
<dbReference type="EnsemblFungi" id="MAPG_00020T0">
    <property type="protein sequence ID" value="MAPG_00020T0"/>
    <property type="gene ID" value="MAPG_00020"/>
</dbReference>
<evidence type="ECO:0000313" key="2">
    <source>
        <dbReference type="EnsemblFungi" id="MAPG_00020T0"/>
    </source>
</evidence>